<keyword evidence="10" id="KW-1185">Reference proteome</keyword>
<accession>A0A852RX91</accession>
<keyword evidence="4 7" id="KW-0808">Transferase</keyword>
<comment type="caution">
    <text evidence="9">The sequence shown here is derived from an EMBL/GenBank/DDBJ whole genome shotgun (WGS) entry which is preliminary data.</text>
</comment>
<name>A0A852RX91_9ACTN</name>
<dbReference type="InterPro" id="IPR055361">
    <property type="entry name" value="tRNA_methyltr_TrmB_bact"/>
</dbReference>
<dbReference type="PANTHER" id="PTHR23417">
    <property type="entry name" value="3-DEOXY-D-MANNO-OCTULOSONIC-ACID TRANSFERASE/TRNA GUANINE-N 7 - -METHYLTRANSFERASE"/>
    <property type="match status" value="1"/>
</dbReference>
<feature type="binding site" evidence="7">
    <location>
        <position position="155"/>
    </location>
    <ligand>
        <name>S-adenosyl-L-methionine</name>
        <dbReference type="ChEBI" id="CHEBI:59789"/>
    </ligand>
</feature>
<keyword evidence="6 7" id="KW-0819">tRNA processing</keyword>
<evidence type="ECO:0000256" key="1">
    <source>
        <dbReference type="ARBA" id="ARBA00000142"/>
    </source>
</evidence>
<evidence type="ECO:0000256" key="3">
    <source>
        <dbReference type="ARBA" id="ARBA00022603"/>
    </source>
</evidence>
<evidence type="ECO:0000256" key="6">
    <source>
        <dbReference type="ARBA" id="ARBA00022694"/>
    </source>
</evidence>
<organism evidence="9 10">
    <name type="scientific">Nocardioides kongjuensis</name>
    <dbReference type="NCBI Taxonomy" id="349522"/>
    <lineage>
        <taxon>Bacteria</taxon>
        <taxon>Bacillati</taxon>
        <taxon>Actinomycetota</taxon>
        <taxon>Actinomycetes</taxon>
        <taxon>Propionibacteriales</taxon>
        <taxon>Nocardioidaceae</taxon>
        <taxon>Nocardioides</taxon>
    </lineage>
</organism>
<dbReference type="PANTHER" id="PTHR23417:SF14">
    <property type="entry name" value="PENTACOTRIPEPTIDE-REPEAT REGION OF PRORP DOMAIN-CONTAINING PROTEIN"/>
    <property type="match status" value="1"/>
</dbReference>
<dbReference type="PROSITE" id="PS51625">
    <property type="entry name" value="SAM_MT_TRMB"/>
    <property type="match status" value="1"/>
</dbReference>
<feature type="binding site" evidence="7">
    <location>
        <position position="80"/>
    </location>
    <ligand>
        <name>S-adenosyl-L-methionine</name>
        <dbReference type="ChEBI" id="CHEBI:59789"/>
    </ligand>
</feature>
<evidence type="ECO:0000256" key="8">
    <source>
        <dbReference type="SAM" id="MobiDB-lite"/>
    </source>
</evidence>
<dbReference type="GO" id="GO:0008176">
    <property type="term" value="F:tRNA (guanine(46)-N7)-methyltransferase activity"/>
    <property type="evidence" value="ECO:0007669"/>
    <property type="project" value="UniProtKB-UniRule"/>
</dbReference>
<proteinExistence type="inferred from homology"/>
<dbReference type="Pfam" id="PF02390">
    <property type="entry name" value="Methyltransf_4"/>
    <property type="match status" value="1"/>
</dbReference>
<feature type="binding site" evidence="7">
    <location>
        <position position="132"/>
    </location>
    <ligand>
        <name>S-adenosyl-L-methionine</name>
        <dbReference type="ChEBI" id="CHEBI:59789"/>
    </ligand>
</feature>
<sequence>MAEQDNGGVRPARPHHKETDDGRRMREVLTYTRRGSRLSPKQQAAWDTYSERWVIPDEAVDVPDFSFAAWFGREAPLVVEIGGGVGEATAALAATRPDVNILALEVWGPGVAEGLGRVGEVGATNVRFCSVDAVWTLEHLIAPDSISELWTFFPDPWHKKRHHKRRLVNPEYAAMIASRLVPGGLWRLATDWADYAEQMVEVLDAEPMLEGGVVERWAERPVTKFERKGIAKDRVITDLTYRRL</sequence>
<dbReference type="NCBIfam" id="TIGR00091">
    <property type="entry name" value="tRNA (guanosine(46)-N7)-methyltransferase TrmB"/>
    <property type="match status" value="1"/>
</dbReference>
<evidence type="ECO:0000256" key="2">
    <source>
        <dbReference type="ARBA" id="ARBA00003015"/>
    </source>
</evidence>
<feature type="binding site" evidence="7">
    <location>
        <position position="191"/>
    </location>
    <ligand>
        <name>substrate</name>
    </ligand>
</feature>
<evidence type="ECO:0000313" key="10">
    <source>
        <dbReference type="Proteomes" id="UP000582231"/>
    </source>
</evidence>
<comment type="catalytic activity">
    <reaction evidence="1 7">
        <text>guanosine(46) in tRNA + S-adenosyl-L-methionine = N(7)-methylguanosine(46) in tRNA + S-adenosyl-L-homocysteine</text>
        <dbReference type="Rhea" id="RHEA:42708"/>
        <dbReference type="Rhea" id="RHEA-COMP:10188"/>
        <dbReference type="Rhea" id="RHEA-COMP:10189"/>
        <dbReference type="ChEBI" id="CHEBI:57856"/>
        <dbReference type="ChEBI" id="CHEBI:59789"/>
        <dbReference type="ChEBI" id="CHEBI:74269"/>
        <dbReference type="ChEBI" id="CHEBI:74480"/>
        <dbReference type="EC" id="2.1.1.33"/>
    </reaction>
</comment>
<comment type="similarity">
    <text evidence="7">Belongs to the class I-like SAM-binding methyltransferase superfamily. TrmB family.</text>
</comment>
<evidence type="ECO:0000256" key="4">
    <source>
        <dbReference type="ARBA" id="ARBA00022679"/>
    </source>
</evidence>
<reference evidence="9 10" key="1">
    <citation type="submission" date="2020-07" db="EMBL/GenBank/DDBJ databases">
        <title>Sequencing the genomes of 1000 actinobacteria strains.</title>
        <authorList>
            <person name="Klenk H.-P."/>
        </authorList>
    </citation>
    <scope>NUCLEOTIDE SEQUENCE [LARGE SCALE GENOMIC DNA]</scope>
    <source>
        <strain evidence="9 10">DSM 19082</strain>
    </source>
</reference>
<feature type="binding site" evidence="7">
    <location>
        <position position="159"/>
    </location>
    <ligand>
        <name>substrate</name>
    </ligand>
</feature>
<dbReference type="InterPro" id="IPR029063">
    <property type="entry name" value="SAM-dependent_MTases_sf"/>
</dbReference>
<evidence type="ECO:0000256" key="7">
    <source>
        <dbReference type="HAMAP-Rule" id="MF_01057"/>
    </source>
</evidence>
<evidence type="ECO:0000256" key="5">
    <source>
        <dbReference type="ARBA" id="ARBA00022691"/>
    </source>
</evidence>
<protein>
    <recommendedName>
        <fullName evidence="7">tRNA (guanine-N(7)-)-methyltransferase</fullName>
        <ecNumber evidence="7">2.1.1.33</ecNumber>
    </recommendedName>
    <alternativeName>
        <fullName evidence="7">tRNA (guanine(46)-N(7))-methyltransferase</fullName>
    </alternativeName>
    <alternativeName>
        <fullName evidence="7">tRNA(m7G46)-methyltransferase</fullName>
    </alternativeName>
</protein>
<feature type="binding site" evidence="7">
    <location>
        <position position="105"/>
    </location>
    <ligand>
        <name>S-adenosyl-L-methionine</name>
        <dbReference type="ChEBI" id="CHEBI:59789"/>
    </ligand>
</feature>
<comment type="pathway">
    <text evidence="7">tRNA modification; N(7)-methylguanine-tRNA biosynthesis.</text>
</comment>
<feature type="region of interest" description="Disordered" evidence="8">
    <location>
        <begin position="1"/>
        <end position="25"/>
    </location>
</feature>
<dbReference type="InterPro" id="IPR003358">
    <property type="entry name" value="tRNA_(Gua-N-7)_MeTrfase_Trmb"/>
</dbReference>
<dbReference type="Gene3D" id="3.40.50.150">
    <property type="entry name" value="Vaccinia Virus protein VP39"/>
    <property type="match status" value="1"/>
</dbReference>
<dbReference type="UniPathway" id="UPA00989"/>
<dbReference type="AlphaFoldDB" id="A0A852RX91"/>
<keyword evidence="5 7" id="KW-0949">S-adenosyl-L-methionine</keyword>
<dbReference type="GO" id="GO:0043527">
    <property type="term" value="C:tRNA methyltransferase complex"/>
    <property type="evidence" value="ECO:0007669"/>
    <property type="project" value="TreeGrafter"/>
</dbReference>
<dbReference type="EMBL" id="JACCBF010000001">
    <property type="protein sequence ID" value="NYD33480.1"/>
    <property type="molecule type" value="Genomic_DNA"/>
</dbReference>
<keyword evidence="3 7" id="KW-0489">Methyltransferase</keyword>
<comment type="caution">
    <text evidence="7">Lacks conserved residue(s) required for the propagation of feature annotation.</text>
</comment>
<dbReference type="RefSeq" id="WP_343052796.1">
    <property type="nucleotide sequence ID" value="NZ_BAABEF010000001.1"/>
</dbReference>
<dbReference type="SUPFAM" id="SSF53335">
    <property type="entry name" value="S-adenosyl-L-methionine-dependent methyltransferases"/>
    <property type="match status" value="1"/>
</dbReference>
<dbReference type="HAMAP" id="MF_01057">
    <property type="entry name" value="tRNA_methyltr_TrmB"/>
    <property type="match status" value="1"/>
</dbReference>
<feature type="binding site" evidence="7">
    <location>
        <begin position="223"/>
        <end position="226"/>
    </location>
    <ligand>
        <name>substrate</name>
    </ligand>
</feature>
<dbReference type="EC" id="2.1.1.33" evidence="7"/>
<dbReference type="Proteomes" id="UP000582231">
    <property type="component" value="Unassembled WGS sequence"/>
</dbReference>
<evidence type="ECO:0000313" key="9">
    <source>
        <dbReference type="EMBL" id="NYD33480.1"/>
    </source>
</evidence>
<gene>
    <name evidence="7" type="primary">trmB</name>
    <name evidence="9" type="ORF">BJ958_005026</name>
</gene>
<comment type="function">
    <text evidence="2 7">Catalyzes the formation of N(7)-methylguanine at position 46 (m7G46) in tRNA.</text>
</comment>